<dbReference type="RefSeq" id="WP_166076967.1">
    <property type="nucleotide sequence ID" value="NZ_JAAJBT010000003.1"/>
</dbReference>
<sequence>MTKSILAIFMTLVSYFAQAQLKGSGEILTKNYEFTNFNQLKLEDLDGEIIVQIGTTYQVTLSISENLFDMLELEQKTNTKELKICFKNNVNNKKYIEDSNLKIVITMPNLIKVEHNSNSNLKINAINESELQVINLDNGTTELNGVVQKLVVKNSGNGNVKAQNLLVNTANVSSNGNGNVYLNVTNLISAIAKGNCSVFNFGTAQFDSSSFSSGNARLINK</sequence>
<evidence type="ECO:0000313" key="3">
    <source>
        <dbReference type="EMBL" id="NHM01880.1"/>
    </source>
</evidence>
<keyword evidence="1" id="KW-0732">Signal</keyword>
<protein>
    <recommendedName>
        <fullName evidence="2">Putative auto-transporter adhesin head GIN domain-containing protein</fullName>
    </recommendedName>
</protein>
<evidence type="ECO:0000259" key="2">
    <source>
        <dbReference type="Pfam" id="PF10988"/>
    </source>
</evidence>
<feature type="domain" description="Putative auto-transporter adhesin head GIN" evidence="2">
    <location>
        <begin position="36"/>
        <end position="203"/>
    </location>
</feature>
<evidence type="ECO:0000256" key="1">
    <source>
        <dbReference type="SAM" id="SignalP"/>
    </source>
</evidence>
<comment type="caution">
    <text evidence="3">The sequence shown here is derived from an EMBL/GenBank/DDBJ whole genome shotgun (WGS) entry which is preliminary data.</text>
</comment>
<dbReference type="InterPro" id="IPR021255">
    <property type="entry name" value="DUF2807"/>
</dbReference>
<gene>
    <name evidence="3" type="ORF">G4D72_07135</name>
</gene>
<keyword evidence="4" id="KW-1185">Reference proteome</keyword>
<feature type="chain" id="PRO_5046010489" description="Putative auto-transporter adhesin head GIN domain-containing protein" evidence="1">
    <location>
        <begin position="20"/>
        <end position="221"/>
    </location>
</feature>
<accession>A0ABX0I6W6</accession>
<name>A0ABX0I6W6_9FLAO</name>
<reference evidence="3 4" key="1">
    <citation type="submission" date="2020-02" db="EMBL/GenBank/DDBJ databases">
        <authorList>
            <person name="Chen W.-M."/>
        </authorList>
    </citation>
    <scope>NUCLEOTIDE SEQUENCE [LARGE SCALE GENOMIC DNA]</scope>
    <source>
        <strain evidence="3 4">KDG-16</strain>
    </source>
</reference>
<dbReference type="Gene3D" id="2.160.20.120">
    <property type="match status" value="1"/>
</dbReference>
<proteinExistence type="predicted"/>
<evidence type="ECO:0000313" key="4">
    <source>
        <dbReference type="Proteomes" id="UP000800984"/>
    </source>
</evidence>
<dbReference type="EMBL" id="JAAJBT010000003">
    <property type="protein sequence ID" value="NHM01880.1"/>
    <property type="molecule type" value="Genomic_DNA"/>
</dbReference>
<organism evidence="3 4">
    <name type="scientific">Flavobacterium difficile</name>
    <dbReference type="NCBI Taxonomy" id="2709659"/>
    <lineage>
        <taxon>Bacteria</taxon>
        <taxon>Pseudomonadati</taxon>
        <taxon>Bacteroidota</taxon>
        <taxon>Flavobacteriia</taxon>
        <taxon>Flavobacteriales</taxon>
        <taxon>Flavobacteriaceae</taxon>
        <taxon>Flavobacterium</taxon>
    </lineage>
</organism>
<dbReference type="Pfam" id="PF10988">
    <property type="entry name" value="DUF2807"/>
    <property type="match status" value="1"/>
</dbReference>
<dbReference type="Proteomes" id="UP000800984">
    <property type="component" value="Unassembled WGS sequence"/>
</dbReference>
<feature type="signal peptide" evidence="1">
    <location>
        <begin position="1"/>
        <end position="19"/>
    </location>
</feature>